<keyword evidence="3" id="KW-1185">Reference proteome</keyword>
<dbReference type="Pfam" id="PF01471">
    <property type="entry name" value="PG_binding_1"/>
    <property type="match status" value="2"/>
</dbReference>
<dbReference type="Gene3D" id="1.10.101.10">
    <property type="entry name" value="PGBD-like superfamily/PGBD"/>
    <property type="match status" value="2"/>
</dbReference>
<protein>
    <submittedName>
        <fullName evidence="2">Peptidoglycan-binding protein</fullName>
    </submittedName>
</protein>
<dbReference type="InterPro" id="IPR002477">
    <property type="entry name" value="Peptidoglycan-bd-like"/>
</dbReference>
<dbReference type="RefSeq" id="WP_138643138.1">
    <property type="nucleotide sequence ID" value="NZ_VCKW01000002.1"/>
</dbReference>
<organism evidence="2 3">
    <name type="scientific">Actinomadura soli</name>
    <dbReference type="NCBI Taxonomy" id="2508997"/>
    <lineage>
        <taxon>Bacteria</taxon>
        <taxon>Bacillati</taxon>
        <taxon>Actinomycetota</taxon>
        <taxon>Actinomycetes</taxon>
        <taxon>Streptosporangiales</taxon>
        <taxon>Thermomonosporaceae</taxon>
        <taxon>Actinomadura</taxon>
    </lineage>
</organism>
<dbReference type="InterPro" id="IPR036365">
    <property type="entry name" value="PGBD-like_sf"/>
</dbReference>
<feature type="domain" description="Peptidoglycan binding-like" evidence="1">
    <location>
        <begin position="96"/>
        <end position="149"/>
    </location>
</feature>
<evidence type="ECO:0000313" key="2">
    <source>
        <dbReference type="EMBL" id="TMR07365.1"/>
    </source>
</evidence>
<dbReference type="AlphaFoldDB" id="A0A5C4JKX7"/>
<proteinExistence type="predicted"/>
<dbReference type="Proteomes" id="UP000309174">
    <property type="component" value="Unassembled WGS sequence"/>
</dbReference>
<dbReference type="InterPro" id="IPR036366">
    <property type="entry name" value="PGBDSf"/>
</dbReference>
<dbReference type="SUPFAM" id="SSF47090">
    <property type="entry name" value="PGBD-like"/>
    <property type="match status" value="2"/>
</dbReference>
<name>A0A5C4JKX7_9ACTN</name>
<dbReference type="EMBL" id="VCKW01000002">
    <property type="protein sequence ID" value="TMR07365.1"/>
    <property type="molecule type" value="Genomic_DNA"/>
</dbReference>
<gene>
    <name evidence="2" type="ORF">ETD83_01055</name>
</gene>
<reference evidence="2 3" key="1">
    <citation type="submission" date="2019-05" db="EMBL/GenBank/DDBJ databases">
        <title>Draft genome sequence of Actinomadura sp. 14C53.</title>
        <authorList>
            <person name="Saricaoglu S."/>
            <person name="Isik K."/>
        </authorList>
    </citation>
    <scope>NUCLEOTIDE SEQUENCE [LARGE SCALE GENOMIC DNA]</scope>
    <source>
        <strain evidence="2 3">14C53</strain>
    </source>
</reference>
<accession>A0A5C4JKX7</accession>
<comment type="caution">
    <text evidence="2">The sequence shown here is derived from an EMBL/GenBank/DDBJ whole genome shotgun (WGS) entry which is preliminary data.</text>
</comment>
<evidence type="ECO:0000313" key="3">
    <source>
        <dbReference type="Proteomes" id="UP000309174"/>
    </source>
</evidence>
<feature type="domain" description="Peptidoglycan binding-like" evidence="1">
    <location>
        <begin position="18"/>
        <end position="72"/>
    </location>
</feature>
<evidence type="ECO:0000259" key="1">
    <source>
        <dbReference type="Pfam" id="PF01471"/>
    </source>
</evidence>
<dbReference type="OrthoDB" id="514320at2"/>
<sequence>MSAPPFKPPMMTYPPITSGPGVKQWQQQMKTRGWNISPDGKYGPISQRTCKNFQSENALKPDGIVGPVTWKAAWEAATTTPPPAPEEILEYGSQGDHVLEWQRQADSRGWRIKNIDGYFDDEDASACILMQRALGLADTGKVDHETWDATWLERVPTAAS</sequence>